<name>A0A852WZK6_9MICO</name>
<dbReference type="Proteomes" id="UP000592181">
    <property type="component" value="Unassembled WGS sequence"/>
</dbReference>
<dbReference type="InterPro" id="IPR000601">
    <property type="entry name" value="PKD_dom"/>
</dbReference>
<dbReference type="RefSeq" id="WP_179461826.1">
    <property type="nucleotide sequence ID" value="NZ_JACBZX010000001.1"/>
</dbReference>
<proteinExistence type="predicted"/>
<reference evidence="3 4" key="1">
    <citation type="submission" date="2020-07" db="EMBL/GenBank/DDBJ databases">
        <title>Sequencing the genomes of 1000 actinobacteria strains.</title>
        <authorList>
            <person name="Klenk H.-P."/>
        </authorList>
    </citation>
    <scope>NUCLEOTIDE SEQUENCE [LARGE SCALE GENOMIC DNA]</scope>
    <source>
        <strain evidence="3 4">DSM 24723</strain>
    </source>
</reference>
<dbReference type="PROSITE" id="PS50093">
    <property type="entry name" value="PKD"/>
    <property type="match status" value="1"/>
</dbReference>
<feature type="region of interest" description="Disordered" evidence="1">
    <location>
        <begin position="129"/>
        <end position="163"/>
    </location>
</feature>
<protein>
    <recommendedName>
        <fullName evidence="2">PKD domain-containing protein</fullName>
    </recommendedName>
</protein>
<organism evidence="3 4">
    <name type="scientific">Janibacter alkaliphilus</name>
    <dbReference type="NCBI Taxonomy" id="1069963"/>
    <lineage>
        <taxon>Bacteria</taxon>
        <taxon>Bacillati</taxon>
        <taxon>Actinomycetota</taxon>
        <taxon>Actinomycetes</taxon>
        <taxon>Micrococcales</taxon>
        <taxon>Intrasporangiaceae</taxon>
        <taxon>Janibacter</taxon>
    </lineage>
</organism>
<evidence type="ECO:0000259" key="2">
    <source>
        <dbReference type="PROSITE" id="PS50093"/>
    </source>
</evidence>
<dbReference type="CDD" id="cd00146">
    <property type="entry name" value="PKD"/>
    <property type="match status" value="1"/>
</dbReference>
<dbReference type="EMBL" id="JACBZX010000001">
    <property type="protein sequence ID" value="NYG36296.1"/>
    <property type="molecule type" value="Genomic_DNA"/>
</dbReference>
<dbReference type="AlphaFoldDB" id="A0A852WZK6"/>
<sequence>MDTTHAPGLTWRGRAVAMLSCTLLMLVPGLVMAPSASADSICSRLGYGANCRIDFGNPGNSGSGGGGSGRPPCNLGPAEYRGVACSTDAGLWSNEWQCYVLPMSPQPTANDPEWADEIESGATIYECTPHEGGDDDDDDNGGGGEIELRAHTGPTPTVIGNSEDERRDLLQTALAMRFEALFIGMAPTPDLIAGQPRGSGNRMGIVGMPVWMWARETPFTPWEVTTTDFDDGDYWARAKVVHTTWDMGDGSGQIRCTREQMKEYHTWMADRTPECGHTYTKPGRYHINMWTTFRVTWNDVNGEGGEFITIRRSMYARIGESQVVNQ</sequence>
<evidence type="ECO:0000313" key="3">
    <source>
        <dbReference type="EMBL" id="NYG36296.1"/>
    </source>
</evidence>
<keyword evidence="4" id="KW-1185">Reference proteome</keyword>
<feature type="domain" description="PKD" evidence="2">
    <location>
        <begin position="244"/>
        <end position="289"/>
    </location>
</feature>
<evidence type="ECO:0000313" key="4">
    <source>
        <dbReference type="Proteomes" id="UP000592181"/>
    </source>
</evidence>
<comment type="caution">
    <text evidence="3">The sequence shown here is derived from an EMBL/GenBank/DDBJ whole genome shotgun (WGS) entry which is preliminary data.</text>
</comment>
<evidence type="ECO:0000256" key="1">
    <source>
        <dbReference type="SAM" id="MobiDB-lite"/>
    </source>
</evidence>
<gene>
    <name evidence="3" type="ORF">BJY28_000765</name>
</gene>
<accession>A0A852WZK6</accession>